<organism evidence="8 9">
    <name type="scientific">Halomonas pelophila</name>
    <dbReference type="NCBI Taxonomy" id="3151122"/>
    <lineage>
        <taxon>Bacteria</taxon>
        <taxon>Pseudomonadati</taxon>
        <taxon>Pseudomonadota</taxon>
        <taxon>Gammaproteobacteria</taxon>
        <taxon>Oceanospirillales</taxon>
        <taxon>Halomonadaceae</taxon>
        <taxon>Halomonas</taxon>
    </lineage>
</organism>
<evidence type="ECO:0000256" key="2">
    <source>
        <dbReference type="ARBA" id="ARBA00023136"/>
    </source>
</evidence>
<feature type="signal peptide" evidence="6">
    <location>
        <begin position="1"/>
        <end position="24"/>
    </location>
</feature>
<feature type="domain" description="OmpA-like" evidence="7">
    <location>
        <begin position="92"/>
        <end position="205"/>
    </location>
</feature>
<evidence type="ECO:0000259" key="7">
    <source>
        <dbReference type="PROSITE" id="PS51123"/>
    </source>
</evidence>
<dbReference type="InterPro" id="IPR006665">
    <property type="entry name" value="OmpA-like"/>
</dbReference>
<dbReference type="InterPro" id="IPR006664">
    <property type="entry name" value="OMP_bac"/>
</dbReference>
<dbReference type="SUPFAM" id="SSF103088">
    <property type="entry name" value="OmpA-like"/>
    <property type="match status" value="1"/>
</dbReference>
<evidence type="ECO:0000313" key="9">
    <source>
        <dbReference type="Proteomes" id="UP001472978"/>
    </source>
</evidence>
<evidence type="ECO:0000256" key="1">
    <source>
        <dbReference type="ARBA" id="ARBA00004442"/>
    </source>
</evidence>
<dbReference type="EMBL" id="JBEGCI010000001">
    <property type="protein sequence ID" value="MEQ6887231.1"/>
    <property type="molecule type" value="Genomic_DNA"/>
</dbReference>
<keyword evidence="9" id="KW-1185">Reference proteome</keyword>
<dbReference type="InterPro" id="IPR036737">
    <property type="entry name" value="OmpA-like_sf"/>
</dbReference>
<comment type="subcellular location">
    <subcellularLocation>
        <location evidence="1">Cell outer membrane</location>
    </subcellularLocation>
</comment>
<feature type="region of interest" description="Disordered" evidence="5">
    <location>
        <begin position="224"/>
        <end position="286"/>
    </location>
</feature>
<reference evidence="8 9" key="1">
    <citation type="submission" date="2024-05" db="EMBL/GenBank/DDBJ databases">
        <title>Halomonas sp. CS7 16S ribosomal RNA gene Genome sequencing and assembly.</title>
        <authorList>
            <person name="Yook S."/>
        </authorList>
    </citation>
    <scope>NUCLEOTIDE SEQUENCE [LARGE SCALE GENOMIC DNA]</scope>
    <source>
        <strain evidence="8 9">CS7</strain>
    </source>
</reference>
<dbReference type="RefSeq" id="WP_349756752.1">
    <property type="nucleotide sequence ID" value="NZ_JBEGCI010000001.1"/>
</dbReference>
<keyword evidence="3" id="KW-0998">Cell outer membrane</keyword>
<feature type="compositionally biased region" description="Basic and acidic residues" evidence="5">
    <location>
        <begin position="224"/>
        <end position="243"/>
    </location>
</feature>
<dbReference type="PANTHER" id="PTHR30329:SF21">
    <property type="entry name" value="LIPOPROTEIN YIAD-RELATED"/>
    <property type="match status" value="1"/>
</dbReference>
<keyword evidence="2 4" id="KW-0472">Membrane</keyword>
<dbReference type="Pfam" id="PF00691">
    <property type="entry name" value="OmpA"/>
    <property type="match status" value="1"/>
</dbReference>
<evidence type="ECO:0000256" key="3">
    <source>
        <dbReference type="ARBA" id="ARBA00023237"/>
    </source>
</evidence>
<dbReference type="PROSITE" id="PS51257">
    <property type="entry name" value="PROKAR_LIPOPROTEIN"/>
    <property type="match status" value="1"/>
</dbReference>
<dbReference type="Gene3D" id="3.30.1330.60">
    <property type="entry name" value="OmpA-like domain"/>
    <property type="match status" value="1"/>
</dbReference>
<evidence type="ECO:0000313" key="8">
    <source>
        <dbReference type="EMBL" id="MEQ6887231.1"/>
    </source>
</evidence>
<feature type="compositionally biased region" description="Basic and acidic residues" evidence="5">
    <location>
        <begin position="260"/>
        <end position="272"/>
    </location>
</feature>
<comment type="caution">
    <text evidence="8">The sequence shown here is derived from an EMBL/GenBank/DDBJ whole genome shotgun (WGS) entry which is preliminary data.</text>
</comment>
<feature type="chain" id="PRO_5046986317" evidence="6">
    <location>
        <begin position="25"/>
        <end position="309"/>
    </location>
</feature>
<protein>
    <submittedName>
        <fullName evidence="8">OmpA family protein</fullName>
    </submittedName>
</protein>
<dbReference type="Proteomes" id="UP001472978">
    <property type="component" value="Unassembled WGS sequence"/>
</dbReference>
<dbReference type="PROSITE" id="PS51123">
    <property type="entry name" value="OMPA_2"/>
    <property type="match status" value="1"/>
</dbReference>
<dbReference type="CDD" id="cd07185">
    <property type="entry name" value="OmpA_C-like"/>
    <property type="match status" value="1"/>
</dbReference>
<dbReference type="PRINTS" id="PR01021">
    <property type="entry name" value="OMPADOMAIN"/>
</dbReference>
<dbReference type="InterPro" id="IPR050330">
    <property type="entry name" value="Bact_OuterMem_StrucFunc"/>
</dbReference>
<evidence type="ECO:0000256" key="5">
    <source>
        <dbReference type="SAM" id="MobiDB-lite"/>
    </source>
</evidence>
<dbReference type="PANTHER" id="PTHR30329">
    <property type="entry name" value="STATOR ELEMENT OF FLAGELLAR MOTOR COMPLEX"/>
    <property type="match status" value="1"/>
</dbReference>
<name>A0ABV1N1H0_9GAMM</name>
<keyword evidence="6" id="KW-0732">Signal</keyword>
<sequence length="309" mass="33832">MKRFATVALLCAGLLAGCKTTMLAPPVSSSPSSAGAVMMSPGALIEQEHLDRIQRIRRLAEQCDVPPPSVDQQLLLPKELFSTDRDLPVIRVAWSDRIFFATDQATPLSTSRPMICTLAGVMRGDLPDTHLVVVGHTDARGSEAYNDALSLERAKNVTQRLIELGVRPEQVDYIGMGELQPVAPNRTSLGMAKNRRVEFFLGAYSEITLEAVSRVPINEAHRRLAEAPSRERKVSSVGRERSVTVHAPATRQPDSSGETRQADTKRKSRQVDAGEPTSREITIGGRERTLDLPAIVYREPAIGSRQSGF</sequence>
<evidence type="ECO:0000256" key="4">
    <source>
        <dbReference type="PROSITE-ProRule" id="PRU00473"/>
    </source>
</evidence>
<evidence type="ECO:0000256" key="6">
    <source>
        <dbReference type="SAM" id="SignalP"/>
    </source>
</evidence>
<proteinExistence type="predicted"/>
<gene>
    <name evidence="8" type="ORF">ABE957_00885</name>
</gene>
<accession>A0ABV1N1H0</accession>